<evidence type="ECO:0000256" key="2">
    <source>
        <dbReference type="SAM" id="MobiDB-lite"/>
    </source>
</evidence>
<feature type="region of interest" description="Disordered" evidence="2">
    <location>
        <begin position="495"/>
        <end position="547"/>
    </location>
</feature>
<protein>
    <recommendedName>
        <fullName evidence="3">DUF676 domain-containing protein</fullName>
    </recommendedName>
</protein>
<feature type="compositionally biased region" description="Basic residues" evidence="2">
    <location>
        <begin position="690"/>
        <end position="700"/>
    </location>
</feature>
<gene>
    <name evidence="4" type="ORF">Ocin01_16410</name>
</gene>
<feature type="compositionally biased region" description="Polar residues" evidence="2">
    <location>
        <begin position="837"/>
        <end position="850"/>
    </location>
</feature>
<dbReference type="InterPro" id="IPR007751">
    <property type="entry name" value="DUF676_lipase-like"/>
</dbReference>
<sequence>MEELQLPPSLFPLPRHHHLPSSIHFFPCRNQHRIHSHHGYSSSSSSSSLQSSSSITSSNSARSRSFRILFRNEEIDLQDLILFRVHLNLHENNSSNRLLEELHRVEYLLDLKLCFNDTVVSTRTLQINLTKHVGLHYYRPVFFDYFHLCAVSISIHGGLIAVHITKGSLSKSPDFYLNSSSSSSGTTGCVPTAASQSHSNPYSTTKLLAAKHTHEILMSILMESNISLKSKLVEFLQVLGKYELIDSVRSVNFLTSYTKSSDFDRIIKGKNKSEEEIEDFLIQAHKDIAQLCAENILLWHRFLDLVIGKEPVRVYLSQLHHYERVKRFEEGFYITENPLRSAYTAKDYTPIVELLKKSLNYGPLPLECGELDGDQNTIPIIFEDQFIPIDQQQSICPSSLLQQHRTFQPFTSLAQYQSLGIPQELMITSTVTNAANSSGTKSKYSTLSSTLGDSGLGSSTVTALSLADECSCGMAEILLKQQRLAAAVGGGRSCSTAEFEHGSSNKPKNDQEQQHCANSLSKKGGKGREDGSGRKQRSVSGTAATACAQEPIEPIAMTGKLTFRIAKPNPPAPAAERGKENMGATLNGVYSYPEFTQQEKREVMLVTTKLKKKRKKKGGRTCGSGSSSWCRPIWIGFGKGLQANTIPRRHSSSNTTGEDKKEGCGRGRYAADGADALDDPTNDDAPPRPNPRRNRHQRRHHEGEEPIQPSEIRKYNSTPLLSDLASMEYYLSYNQNEIDIDQTSEESGWVSNSSETPDALHSDDDEDERVIEGISSSEEEEEKEEMLVVVKTTKAPLLKDLMGRKKSNGLQLFLQTQPATAMVVPPPKEFQDRDSTIHNSTTISPPNANGNEDMIPPVGNLAPLCPPEEFRDLEDGSEMKGGEEEGELEVEEKQKSSSNCNSRQNSFPLKPKKFSSLQYRKHGSLSVTPSPVQSGGSFGTNTPTGGAITPSSPPAAPPSENHGYSAPTPNSNVPTTPNKLQAPPAAPGSAQAPPQTSTIPYFLIPDELRVFHPKGLHLIICVHGLDGSCHDLRLFKIYLEVSLPGQNIHFLMSEKNQDGLTFSDFSQMTDKFVAEILAYMDTNKLNPTRISFVGHSLGNIIIRSALTRPALAHLLPKLHTFLSLSGPHLGTLYNGSGLVNMGMWLMQKWKKSSSLLQLGLKDHSDIRQTFLYKLSEKSNLHRFKNVLLCGSAQDRYVPVHSAHILNCKQSLKDGSVVGEAYREMVMNILNPILTNNVKLVRYDVHHAITSHSANSIIGRAAHIAVLDSEIFIEKFLSVSAIKYFQ</sequence>
<feature type="compositionally biased region" description="Polar residues" evidence="2">
    <location>
        <begin position="745"/>
        <end position="756"/>
    </location>
</feature>
<feature type="compositionally biased region" description="Basic and acidic residues" evidence="2">
    <location>
        <begin position="868"/>
        <end position="883"/>
    </location>
</feature>
<dbReference type="Pfam" id="PF12394">
    <property type="entry name" value="DUF3657"/>
    <property type="match status" value="1"/>
</dbReference>
<feature type="compositionally biased region" description="Low complexity" evidence="2">
    <location>
        <begin position="967"/>
        <end position="994"/>
    </location>
</feature>
<feature type="compositionally biased region" description="Polar residues" evidence="2">
    <location>
        <begin position="925"/>
        <end position="944"/>
    </location>
</feature>
<comment type="caution">
    <text evidence="4">The sequence shown here is derived from an EMBL/GenBank/DDBJ whole genome shotgun (WGS) entry which is preliminary data.</text>
</comment>
<dbReference type="Gene3D" id="3.40.50.1820">
    <property type="entry name" value="alpha/beta hydrolase"/>
    <property type="match status" value="1"/>
</dbReference>
<dbReference type="EMBL" id="LJIJ01002071">
    <property type="protein sequence ID" value="ODM90272.1"/>
    <property type="molecule type" value="Genomic_DNA"/>
</dbReference>
<feature type="compositionally biased region" description="Low complexity" evidence="2">
    <location>
        <begin position="39"/>
        <end position="57"/>
    </location>
</feature>
<comment type="similarity">
    <text evidence="1">Belongs to the FAM135 family.</text>
</comment>
<dbReference type="PANTHER" id="PTHR12482:SF5">
    <property type="entry name" value="DUF676 DOMAIN-CONTAINING PROTEIN"/>
    <property type="match status" value="1"/>
</dbReference>
<proteinExistence type="inferred from homology"/>
<feature type="region of interest" description="Disordered" evidence="2">
    <location>
        <begin position="36"/>
        <end position="57"/>
    </location>
</feature>
<dbReference type="STRING" id="48709.A0A1D2MBI1"/>
<dbReference type="InterPro" id="IPR029058">
    <property type="entry name" value="AB_hydrolase_fold"/>
</dbReference>
<keyword evidence="5" id="KW-1185">Reference proteome</keyword>
<accession>A0A1D2MBI1</accession>
<dbReference type="OrthoDB" id="273452at2759"/>
<feature type="domain" description="DUF676" evidence="3">
    <location>
        <begin position="1014"/>
        <end position="1201"/>
    </location>
</feature>
<feature type="compositionally biased region" description="Basic and acidic residues" evidence="2">
    <location>
        <begin position="498"/>
        <end position="513"/>
    </location>
</feature>
<dbReference type="Pfam" id="PF05057">
    <property type="entry name" value="DUF676"/>
    <property type="match status" value="1"/>
</dbReference>
<dbReference type="PANTHER" id="PTHR12482">
    <property type="entry name" value="LIPASE ROG1-RELATED-RELATED"/>
    <property type="match status" value="1"/>
</dbReference>
<dbReference type="SUPFAM" id="SSF53474">
    <property type="entry name" value="alpha/beta-Hydrolases"/>
    <property type="match status" value="1"/>
</dbReference>
<dbReference type="InterPro" id="IPR044294">
    <property type="entry name" value="Lipase-like"/>
</dbReference>
<evidence type="ECO:0000313" key="5">
    <source>
        <dbReference type="Proteomes" id="UP000094527"/>
    </source>
</evidence>
<feature type="region of interest" description="Disordered" evidence="2">
    <location>
        <begin position="744"/>
        <end position="769"/>
    </location>
</feature>
<evidence type="ECO:0000313" key="4">
    <source>
        <dbReference type="EMBL" id="ODM90272.1"/>
    </source>
</evidence>
<feature type="compositionally biased region" description="Polar residues" evidence="2">
    <location>
        <begin position="896"/>
        <end position="907"/>
    </location>
</feature>
<name>A0A1D2MBI1_ORCCI</name>
<dbReference type="Proteomes" id="UP000094527">
    <property type="component" value="Unassembled WGS sequence"/>
</dbReference>
<reference evidence="4 5" key="1">
    <citation type="journal article" date="2016" name="Genome Biol. Evol.">
        <title>Gene Family Evolution Reflects Adaptation to Soil Environmental Stressors in the Genome of the Collembolan Orchesella cincta.</title>
        <authorList>
            <person name="Faddeeva-Vakhrusheva A."/>
            <person name="Derks M.F."/>
            <person name="Anvar S.Y."/>
            <person name="Agamennone V."/>
            <person name="Suring W."/>
            <person name="Smit S."/>
            <person name="van Straalen N.M."/>
            <person name="Roelofs D."/>
        </authorList>
    </citation>
    <scope>NUCLEOTIDE SEQUENCE [LARGE SCALE GENOMIC DNA]</scope>
    <source>
        <tissue evidence="4">Mixed pool</tissue>
    </source>
</reference>
<organism evidence="4 5">
    <name type="scientific">Orchesella cincta</name>
    <name type="common">Springtail</name>
    <name type="synonym">Podura cincta</name>
    <dbReference type="NCBI Taxonomy" id="48709"/>
    <lineage>
        <taxon>Eukaryota</taxon>
        <taxon>Metazoa</taxon>
        <taxon>Ecdysozoa</taxon>
        <taxon>Arthropoda</taxon>
        <taxon>Hexapoda</taxon>
        <taxon>Collembola</taxon>
        <taxon>Entomobryomorpha</taxon>
        <taxon>Entomobryoidea</taxon>
        <taxon>Orchesellidae</taxon>
        <taxon>Orchesellinae</taxon>
        <taxon>Orchesella</taxon>
    </lineage>
</organism>
<feature type="region of interest" description="Disordered" evidence="2">
    <location>
        <begin position="830"/>
        <end position="994"/>
    </location>
</feature>
<feature type="region of interest" description="Disordered" evidence="2">
    <location>
        <begin position="644"/>
        <end position="715"/>
    </location>
</feature>
<dbReference type="InterPro" id="IPR022122">
    <property type="entry name" value="DUF3657"/>
</dbReference>
<evidence type="ECO:0000259" key="3">
    <source>
        <dbReference type="Pfam" id="PF05057"/>
    </source>
</evidence>
<evidence type="ECO:0000256" key="1">
    <source>
        <dbReference type="ARBA" id="ARBA00007949"/>
    </source>
</evidence>